<dbReference type="Pfam" id="PF00583">
    <property type="entry name" value="Acetyltransf_1"/>
    <property type="match status" value="1"/>
</dbReference>
<dbReference type="Proteomes" id="UP001063782">
    <property type="component" value="Chromosome"/>
</dbReference>
<dbReference type="CDD" id="cd04301">
    <property type="entry name" value="NAT_SF"/>
    <property type="match status" value="1"/>
</dbReference>
<evidence type="ECO:0000259" key="1">
    <source>
        <dbReference type="PROSITE" id="PS51186"/>
    </source>
</evidence>
<dbReference type="PROSITE" id="PS51186">
    <property type="entry name" value="GNAT"/>
    <property type="match status" value="1"/>
</dbReference>
<feature type="domain" description="N-acetyltransferase" evidence="1">
    <location>
        <begin position="1"/>
        <end position="140"/>
    </location>
</feature>
<dbReference type="EMBL" id="CP089977">
    <property type="protein sequence ID" value="UXZ05314.1"/>
    <property type="molecule type" value="Genomic_DNA"/>
</dbReference>
<accession>A0ABY6F5I7</accession>
<reference evidence="2" key="1">
    <citation type="submission" date="2021-12" db="EMBL/GenBank/DDBJ databases">
        <title>taxonomy of Moraxella sp. ZY201224.</title>
        <authorList>
            <person name="Li F."/>
        </authorList>
    </citation>
    <scope>NUCLEOTIDE SEQUENCE</scope>
    <source>
        <strain evidence="2">ZY201224</strain>
    </source>
</reference>
<protein>
    <submittedName>
        <fullName evidence="2">GNAT family N-acetyltransferase</fullName>
    </submittedName>
</protein>
<dbReference type="InterPro" id="IPR016181">
    <property type="entry name" value="Acyl_CoA_acyltransferase"/>
</dbReference>
<gene>
    <name evidence="2" type="ORF">LU297_02355</name>
</gene>
<sequence length="140" mass="16210">MNYLLNDEQAEFTALPNYWFDDNRQTSYKIVICDNHQPIGFFVLDDGDDKFDYTDDKSALLLRSMSINPNFQGKGYGELALLNLNEFIDTQQISSNKIVLGVNHKNIAAQKLYKKVGFIKSERTYMGIKGLQYVYELNLY</sequence>
<evidence type="ECO:0000313" key="3">
    <source>
        <dbReference type="Proteomes" id="UP001063782"/>
    </source>
</evidence>
<dbReference type="RefSeq" id="WP_263076815.1">
    <property type="nucleotide sequence ID" value="NZ_CP089977.1"/>
</dbReference>
<proteinExistence type="predicted"/>
<evidence type="ECO:0000313" key="2">
    <source>
        <dbReference type="EMBL" id="UXZ05314.1"/>
    </source>
</evidence>
<keyword evidence="3" id="KW-1185">Reference proteome</keyword>
<dbReference type="SUPFAM" id="SSF55729">
    <property type="entry name" value="Acyl-CoA N-acyltransferases (Nat)"/>
    <property type="match status" value="1"/>
</dbReference>
<name>A0ABY6F5I7_9GAMM</name>
<dbReference type="Gene3D" id="3.40.630.30">
    <property type="match status" value="1"/>
</dbReference>
<dbReference type="InterPro" id="IPR000182">
    <property type="entry name" value="GNAT_dom"/>
</dbReference>
<organism evidence="2 3">
    <name type="scientific">Moraxella nasicaprae</name>
    <dbReference type="NCBI Taxonomy" id="2904122"/>
    <lineage>
        <taxon>Bacteria</taxon>
        <taxon>Pseudomonadati</taxon>
        <taxon>Pseudomonadota</taxon>
        <taxon>Gammaproteobacteria</taxon>
        <taxon>Moraxellales</taxon>
        <taxon>Moraxellaceae</taxon>
        <taxon>Moraxella</taxon>
    </lineage>
</organism>